<keyword evidence="3" id="KW-1185">Reference proteome</keyword>
<organism evidence="2 3">
    <name type="scientific">Apiospora kogelbergensis</name>
    <dbReference type="NCBI Taxonomy" id="1337665"/>
    <lineage>
        <taxon>Eukaryota</taxon>
        <taxon>Fungi</taxon>
        <taxon>Dikarya</taxon>
        <taxon>Ascomycota</taxon>
        <taxon>Pezizomycotina</taxon>
        <taxon>Sordariomycetes</taxon>
        <taxon>Xylariomycetidae</taxon>
        <taxon>Amphisphaeriales</taxon>
        <taxon>Apiosporaceae</taxon>
        <taxon>Apiospora</taxon>
    </lineage>
</organism>
<accession>A0AAW0R1Y5</accession>
<feature type="compositionally biased region" description="Basic and acidic residues" evidence="1">
    <location>
        <begin position="267"/>
        <end position="279"/>
    </location>
</feature>
<gene>
    <name evidence="2" type="ORF">PG999_005313</name>
</gene>
<name>A0AAW0R1Y5_9PEZI</name>
<sequence length="315" mass="35732">MWSWASLSNVNSFLSRTGRSIPLSSRRAVNLPQLEDPFYPGEVVNPEYYTTPYPTHLPKGFENWGDIRLRQQGPEKAFYTPQELYENAGSSNDELTEAERTLLLSRGDAVGKALACLRLLTLAEKYEAMGWMSLDELHAAIRQASGGTISQASGLIARPKSSLKSLNFSEIMLFLEEFREACRLIKAQEGIDEETFTHVQEFYLEDPELRKAGYARYLAAEENGEDGLFVHMYEPHGFRPLPEILPSPRTPSLPRRATPEPPFMDDSSGHFEPTRRDGIHPNWGDRPSAEWPETPDEKAELETRSEVLRQAAWDD</sequence>
<comment type="caution">
    <text evidence="2">The sequence shown here is derived from an EMBL/GenBank/DDBJ whole genome shotgun (WGS) entry which is preliminary data.</text>
</comment>
<evidence type="ECO:0000313" key="3">
    <source>
        <dbReference type="Proteomes" id="UP001392437"/>
    </source>
</evidence>
<dbReference type="Proteomes" id="UP001392437">
    <property type="component" value="Unassembled WGS sequence"/>
</dbReference>
<proteinExistence type="predicted"/>
<evidence type="ECO:0000256" key="1">
    <source>
        <dbReference type="SAM" id="MobiDB-lite"/>
    </source>
</evidence>
<dbReference type="EMBL" id="JAQQWP010000004">
    <property type="protein sequence ID" value="KAK8121193.1"/>
    <property type="molecule type" value="Genomic_DNA"/>
</dbReference>
<reference evidence="2 3" key="1">
    <citation type="submission" date="2023-01" db="EMBL/GenBank/DDBJ databases">
        <title>Analysis of 21 Apiospora genomes using comparative genomics revels a genus with tremendous synthesis potential of carbohydrate active enzymes and secondary metabolites.</title>
        <authorList>
            <person name="Sorensen T."/>
        </authorList>
    </citation>
    <scope>NUCLEOTIDE SEQUENCE [LARGE SCALE GENOMIC DNA]</scope>
    <source>
        <strain evidence="2 3">CBS 117206</strain>
    </source>
</reference>
<dbReference type="AlphaFoldDB" id="A0AAW0R1Y5"/>
<protein>
    <submittedName>
        <fullName evidence="2">Uncharacterized protein</fullName>
    </submittedName>
</protein>
<evidence type="ECO:0000313" key="2">
    <source>
        <dbReference type="EMBL" id="KAK8121193.1"/>
    </source>
</evidence>
<feature type="region of interest" description="Disordered" evidence="1">
    <location>
        <begin position="241"/>
        <end position="303"/>
    </location>
</feature>